<organism evidence="1 2">
    <name type="scientific">Streptomyces malaysiensis</name>
    <dbReference type="NCBI Taxonomy" id="92644"/>
    <lineage>
        <taxon>Bacteria</taxon>
        <taxon>Bacillati</taxon>
        <taxon>Actinomycetota</taxon>
        <taxon>Actinomycetes</taxon>
        <taxon>Kitasatosporales</taxon>
        <taxon>Streptomycetaceae</taxon>
        <taxon>Streptomyces</taxon>
        <taxon>Streptomyces violaceusniger group</taxon>
    </lineage>
</organism>
<reference evidence="1 2" key="1">
    <citation type="submission" date="2015-09" db="EMBL/GenBank/DDBJ databases">
        <title>Genome sequence, genome mining and natural product profiling of a biocontrol bacterium Streptomyces malaysiensis F913.</title>
        <authorList>
            <person name="Xu Y."/>
            <person name="Wei J."/>
            <person name="Xie J."/>
            <person name="Li T."/>
            <person name="Zhou Z."/>
        </authorList>
    </citation>
    <scope>NUCLEOTIDE SEQUENCE [LARGE SCALE GENOMIC DNA]</scope>
    <source>
        <strain evidence="1 2">F913</strain>
    </source>
</reference>
<dbReference type="AlphaFoldDB" id="A0A2J7YTX1"/>
<protein>
    <submittedName>
        <fullName evidence="1">Uncharacterized protein</fullName>
    </submittedName>
</protein>
<dbReference type="Proteomes" id="UP000236520">
    <property type="component" value="Unassembled WGS sequence"/>
</dbReference>
<name>A0A2J7YTX1_STRMQ</name>
<evidence type="ECO:0000313" key="1">
    <source>
        <dbReference type="EMBL" id="PNG91485.1"/>
    </source>
</evidence>
<sequence length="207" mass="20851">MWGPTWEKRVTSANGRRRALVHTAALGLLAASAAVVALLGQQPPARAAAEAPAVPLPLSCKGTATVEPTDPDLVLERDRSGVAGYRATITGSCLGSAVVSTVRVTLEGMAEGTCAAATGTGTGTAEWLGPGGERIGTSSGGGKLRFTNDADGNVTFRAENVQITRGLFAGSVGVEIAVDNRGVGRDCWTQGRLAGGSGSGSARLTFG</sequence>
<gene>
    <name evidence="1" type="ORF">SMF913_26950</name>
</gene>
<accession>A0A2J7YTX1</accession>
<proteinExistence type="predicted"/>
<comment type="caution">
    <text evidence="1">The sequence shown here is derived from an EMBL/GenBank/DDBJ whole genome shotgun (WGS) entry which is preliminary data.</text>
</comment>
<evidence type="ECO:0000313" key="2">
    <source>
        <dbReference type="Proteomes" id="UP000236520"/>
    </source>
</evidence>
<keyword evidence="2" id="KW-1185">Reference proteome</keyword>
<dbReference type="EMBL" id="LJIW01000002">
    <property type="protein sequence ID" value="PNG91485.1"/>
    <property type="molecule type" value="Genomic_DNA"/>
</dbReference>